<evidence type="ECO:0000313" key="1">
    <source>
        <dbReference type="EMBL" id="KAI9511819.1"/>
    </source>
</evidence>
<organism evidence="1 2">
    <name type="scientific">Russula earlei</name>
    <dbReference type="NCBI Taxonomy" id="71964"/>
    <lineage>
        <taxon>Eukaryota</taxon>
        <taxon>Fungi</taxon>
        <taxon>Dikarya</taxon>
        <taxon>Basidiomycota</taxon>
        <taxon>Agaricomycotina</taxon>
        <taxon>Agaricomycetes</taxon>
        <taxon>Russulales</taxon>
        <taxon>Russulaceae</taxon>
        <taxon>Russula</taxon>
    </lineage>
</organism>
<reference evidence="1" key="1">
    <citation type="submission" date="2021-03" db="EMBL/GenBank/DDBJ databases">
        <title>Evolutionary priming and transition to the ectomycorrhizal habit in an iconic lineage of mushroom-forming fungi: is preadaptation a requirement?</title>
        <authorList>
            <consortium name="DOE Joint Genome Institute"/>
            <person name="Looney B.P."/>
            <person name="Miyauchi S."/>
            <person name="Morin E."/>
            <person name="Drula E."/>
            <person name="Courty P.E."/>
            <person name="Chicoki N."/>
            <person name="Fauchery L."/>
            <person name="Kohler A."/>
            <person name="Kuo A."/>
            <person name="LaButti K."/>
            <person name="Pangilinan J."/>
            <person name="Lipzen A."/>
            <person name="Riley R."/>
            <person name="Andreopoulos W."/>
            <person name="He G."/>
            <person name="Johnson J."/>
            <person name="Barry K.W."/>
            <person name="Grigoriev I.V."/>
            <person name="Nagy L."/>
            <person name="Hibbett D."/>
            <person name="Henrissat B."/>
            <person name="Matheny P.B."/>
            <person name="Labbe J."/>
            <person name="Martin A.F."/>
        </authorList>
    </citation>
    <scope>NUCLEOTIDE SEQUENCE</scope>
    <source>
        <strain evidence="1">BPL698</strain>
    </source>
</reference>
<proteinExistence type="predicted"/>
<name>A0ACC0UJB8_9AGAM</name>
<evidence type="ECO:0000313" key="2">
    <source>
        <dbReference type="Proteomes" id="UP001207468"/>
    </source>
</evidence>
<comment type="caution">
    <text evidence="1">The sequence shown here is derived from an EMBL/GenBank/DDBJ whole genome shotgun (WGS) entry which is preliminary data.</text>
</comment>
<accession>A0ACC0UJB8</accession>
<dbReference type="Proteomes" id="UP001207468">
    <property type="component" value="Unassembled WGS sequence"/>
</dbReference>
<sequence>MEEWRLSAQHIRPSSPYSEGLNTPIAPIIIMDNTIGARIDAPQVKFFPPLHEQRRSWALEILRRERVTTVLDVGCGEGIFLHHLTHAPPWRAHTSATPAPAAFETPDFIHVSQLHGLDITKSDLLHAVDVNRTPETRSPNPAFEGIECIVATEVVEHLPEDVLNTFAPILLGNYAPRLLLMTTPTFDFNERFRAPGEEAWGFPDPTGRTGRIFRHEDHKFEWTVAECVEWCKAAAHEWGYEVVVDGVGQSITKDPWGRDSDAVRASQAVTFRRREGEEWSTTRAVKYAEWASRRTDDPRPHESLATHVYKAHPSAQNPAPREEIAAMVKTTIQDIGSSDVTIFELWREDSISTLCSGWLELLLDVLDQDKSFVVQKEGKNADDWKVQLPGVELHGRNPWQRPASVDIDAWGESSETTDETETYEDDEESYQEEYDGAYWDETEESGWAVSDSEWSKENDESTLKAWGECPSPEWIGESTWD</sequence>
<protein>
    <submittedName>
        <fullName evidence="1">Uncharacterized protein</fullName>
    </submittedName>
</protein>
<keyword evidence="2" id="KW-1185">Reference proteome</keyword>
<dbReference type="EMBL" id="JAGFNK010000016">
    <property type="protein sequence ID" value="KAI9511819.1"/>
    <property type="molecule type" value="Genomic_DNA"/>
</dbReference>
<gene>
    <name evidence="1" type="ORF">F5148DRAFT_1280362</name>
</gene>